<dbReference type="PROSITE" id="PS50956">
    <property type="entry name" value="HTH_ASNC_2"/>
    <property type="match status" value="1"/>
</dbReference>
<evidence type="ECO:0000259" key="4">
    <source>
        <dbReference type="PROSITE" id="PS50956"/>
    </source>
</evidence>
<accession>A0A7W6NJQ0</accession>
<dbReference type="PANTHER" id="PTHR30154">
    <property type="entry name" value="LEUCINE-RESPONSIVE REGULATORY PROTEIN"/>
    <property type="match status" value="1"/>
</dbReference>
<name>A0A7W6NJQ0_9HYPH</name>
<dbReference type="Gene3D" id="1.10.10.10">
    <property type="entry name" value="Winged helix-like DNA-binding domain superfamily/Winged helix DNA-binding domain"/>
    <property type="match status" value="1"/>
</dbReference>
<dbReference type="SUPFAM" id="SSF46785">
    <property type="entry name" value="Winged helix' DNA-binding domain"/>
    <property type="match status" value="1"/>
</dbReference>
<dbReference type="Proteomes" id="UP000528286">
    <property type="component" value="Unassembled WGS sequence"/>
</dbReference>
<protein>
    <submittedName>
        <fullName evidence="5">DNA-binding Lrp family transcriptional regulator</fullName>
    </submittedName>
</protein>
<reference evidence="5 6" key="1">
    <citation type="submission" date="2020-08" db="EMBL/GenBank/DDBJ databases">
        <title>Genomic Encyclopedia of Type Strains, Phase IV (KMG-IV): sequencing the most valuable type-strain genomes for metagenomic binning, comparative biology and taxonomic classification.</title>
        <authorList>
            <person name="Goeker M."/>
        </authorList>
    </citation>
    <scope>NUCLEOTIDE SEQUENCE [LARGE SCALE GENOMIC DNA]</scope>
    <source>
        <strain evidence="5 6">DSM 29853</strain>
    </source>
</reference>
<dbReference type="InterPro" id="IPR036390">
    <property type="entry name" value="WH_DNA-bd_sf"/>
</dbReference>
<keyword evidence="1" id="KW-0805">Transcription regulation</keyword>
<keyword evidence="6" id="KW-1185">Reference proteome</keyword>
<evidence type="ECO:0000313" key="6">
    <source>
        <dbReference type="Proteomes" id="UP000528286"/>
    </source>
</evidence>
<dbReference type="AlphaFoldDB" id="A0A7W6NJQ0"/>
<evidence type="ECO:0000256" key="2">
    <source>
        <dbReference type="ARBA" id="ARBA00023125"/>
    </source>
</evidence>
<dbReference type="GO" id="GO:0043200">
    <property type="term" value="P:response to amino acid"/>
    <property type="evidence" value="ECO:0007669"/>
    <property type="project" value="TreeGrafter"/>
</dbReference>
<feature type="domain" description="HTH asnC-type" evidence="4">
    <location>
        <begin position="6"/>
        <end position="68"/>
    </location>
</feature>
<keyword evidence="2 5" id="KW-0238">DNA-binding</keyword>
<evidence type="ECO:0000256" key="3">
    <source>
        <dbReference type="ARBA" id="ARBA00023163"/>
    </source>
</evidence>
<organism evidence="5 6">
    <name type="scientific">Gellertiella hungarica</name>
    <dbReference type="NCBI Taxonomy" id="1572859"/>
    <lineage>
        <taxon>Bacteria</taxon>
        <taxon>Pseudomonadati</taxon>
        <taxon>Pseudomonadota</taxon>
        <taxon>Alphaproteobacteria</taxon>
        <taxon>Hyphomicrobiales</taxon>
        <taxon>Rhizobiaceae</taxon>
        <taxon>Gellertiella</taxon>
    </lineage>
</organism>
<dbReference type="SMART" id="SM00344">
    <property type="entry name" value="HTH_ASNC"/>
    <property type="match status" value="1"/>
</dbReference>
<evidence type="ECO:0000256" key="1">
    <source>
        <dbReference type="ARBA" id="ARBA00023015"/>
    </source>
</evidence>
<dbReference type="PANTHER" id="PTHR30154:SF53">
    <property type="entry name" value="HTH-TYPE TRANSCRIPTIONAL REGULATOR LRPC"/>
    <property type="match status" value="1"/>
</dbReference>
<dbReference type="GO" id="GO:0005829">
    <property type="term" value="C:cytosol"/>
    <property type="evidence" value="ECO:0007669"/>
    <property type="project" value="TreeGrafter"/>
</dbReference>
<keyword evidence="3" id="KW-0804">Transcription</keyword>
<dbReference type="PRINTS" id="PR00033">
    <property type="entry name" value="HTHASNC"/>
</dbReference>
<dbReference type="SUPFAM" id="SSF54909">
    <property type="entry name" value="Dimeric alpha+beta barrel"/>
    <property type="match status" value="1"/>
</dbReference>
<dbReference type="InterPro" id="IPR000485">
    <property type="entry name" value="AsnC-type_HTH_dom"/>
</dbReference>
<dbReference type="InterPro" id="IPR036388">
    <property type="entry name" value="WH-like_DNA-bd_sf"/>
</dbReference>
<proteinExistence type="predicted"/>
<dbReference type="Pfam" id="PF01037">
    <property type="entry name" value="AsnC_trans_reg"/>
    <property type="match status" value="1"/>
</dbReference>
<dbReference type="Gene3D" id="3.30.70.920">
    <property type="match status" value="1"/>
</dbReference>
<dbReference type="GO" id="GO:0043565">
    <property type="term" value="F:sequence-specific DNA binding"/>
    <property type="evidence" value="ECO:0007669"/>
    <property type="project" value="InterPro"/>
</dbReference>
<dbReference type="InterPro" id="IPR019888">
    <property type="entry name" value="Tscrpt_reg_AsnC-like"/>
</dbReference>
<dbReference type="Pfam" id="PF13404">
    <property type="entry name" value="HTH_AsnC-type"/>
    <property type="match status" value="1"/>
</dbReference>
<sequence>MSRVTITDKDRELIALLSENAREHTASIARKLGLSRTTVQAKIDRLEQGGVIKGYGLRLSDDYEKGLVKAHILVTIAPKTLPRITAELSDLKEVRALHSVSGNFDLIVVVAADSISELDRVIDFIGEIKGVERTLSSVILSTRIER</sequence>
<gene>
    <name evidence="5" type="ORF">GGR23_001145</name>
</gene>
<dbReference type="InterPro" id="IPR019887">
    <property type="entry name" value="Tscrpt_reg_AsnC/Lrp_C"/>
</dbReference>
<dbReference type="InterPro" id="IPR011008">
    <property type="entry name" value="Dimeric_a/b-barrel"/>
</dbReference>
<evidence type="ECO:0000313" key="5">
    <source>
        <dbReference type="EMBL" id="MBB4063968.1"/>
    </source>
</evidence>
<comment type="caution">
    <text evidence="5">The sequence shown here is derived from an EMBL/GenBank/DDBJ whole genome shotgun (WGS) entry which is preliminary data.</text>
</comment>
<dbReference type="EMBL" id="JACIEZ010000002">
    <property type="protein sequence ID" value="MBB4063968.1"/>
    <property type="molecule type" value="Genomic_DNA"/>
</dbReference>